<dbReference type="Proteomes" id="UP000198507">
    <property type="component" value="Unassembled WGS sequence"/>
</dbReference>
<accession>A0A1I0EQM2</accession>
<organism evidence="2 3">
    <name type="scientific">Geodermatophilus poikilotrophus</name>
    <dbReference type="NCBI Taxonomy" id="1333667"/>
    <lineage>
        <taxon>Bacteria</taxon>
        <taxon>Bacillati</taxon>
        <taxon>Actinomycetota</taxon>
        <taxon>Actinomycetes</taxon>
        <taxon>Geodermatophilales</taxon>
        <taxon>Geodermatophilaceae</taxon>
        <taxon>Geodermatophilus</taxon>
    </lineage>
</organism>
<feature type="transmembrane region" description="Helical" evidence="1">
    <location>
        <begin position="12"/>
        <end position="34"/>
    </location>
</feature>
<reference evidence="3" key="1">
    <citation type="submission" date="2016-10" db="EMBL/GenBank/DDBJ databases">
        <authorList>
            <person name="Varghese N."/>
            <person name="Submissions S."/>
        </authorList>
    </citation>
    <scope>NUCLEOTIDE SEQUENCE [LARGE SCALE GENOMIC DNA]</scope>
    <source>
        <strain evidence="3">DSM 44209</strain>
    </source>
</reference>
<keyword evidence="1" id="KW-0812">Transmembrane</keyword>
<evidence type="ECO:0000313" key="3">
    <source>
        <dbReference type="Proteomes" id="UP000198507"/>
    </source>
</evidence>
<keyword evidence="1" id="KW-0472">Membrane</keyword>
<gene>
    <name evidence="2" type="ORF">SAMN04488546_2511</name>
</gene>
<dbReference type="RefSeq" id="WP_091444510.1">
    <property type="nucleotide sequence ID" value="NZ_FOIE01000005.1"/>
</dbReference>
<protein>
    <submittedName>
        <fullName evidence="2">Uncharacterized protein</fullName>
    </submittedName>
</protein>
<feature type="transmembrane region" description="Helical" evidence="1">
    <location>
        <begin position="40"/>
        <end position="58"/>
    </location>
</feature>
<sequence>MKDLRSSSILTTTGVVAGALGAAVVSLSLIFAFGQMGPNLLSEAAGLLLGVALAVLIIDRVTARQRQREWRFAHDIVARRLAASVVDAVRLLSIRQDKETYAAHRPRFAEFADLCQLHFGDLDSNIAASVTVVEPQLYERSREIQLHLSVLIRTLKRRMGHELTPIAVWELQLARHVAQMAMDYMQLEKESAARDASNRVLRFLESTQGQGYWPSTVSDVLSNRFNVQTSTLHKFAPDRRFGIIMDADLDLAVWYFTIDWWLLSRLGAQAA</sequence>
<name>A0A1I0EQM2_9ACTN</name>
<keyword evidence="3" id="KW-1185">Reference proteome</keyword>
<keyword evidence="1" id="KW-1133">Transmembrane helix</keyword>
<dbReference type="EMBL" id="FOIE01000005">
    <property type="protein sequence ID" value="SET47343.1"/>
    <property type="molecule type" value="Genomic_DNA"/>
</dbReference>
<evidence type="ECO:0000256" key="1">
    <source>
        <dbReference type="SAM" id="Phobius"/>
    </source>
</evidence>
<proteinExistence type="predicted"/>
<dbReference type="AlphaFoldDB" id="A0A1I0EQM2"/>
<evidence type="ECO:0000313" key="2">
    <source>
        <dbReference type="EMBL" id="SET47343.1"/>
    </source>
</evidence>